<proteinExistence type="predicted"/>
<organism evidence="1 2">
    <name type="scientific">Lasius niger</name>
    <name type="common">Black garden ant</name>
    <dbReference type="NCBI Taxonomy" id="67767"/>
    <lineage>
        <taxon>Eukaryota</taxon>
        <taxon>Metazoa</taxon>
        <taxon>Ecdysozoa</taxon>
        <taxon>Arthropoda</taxon>
        <taxon>Hexapoda</taxon>
        <taxon>Insecta</taxon>
        <taxon>Pterygota</taxon>
        <taxon>Neoptera</taxon>
        <taxon>Endopterygota</taxon>
        <taxon>Hymenoptera</taxon>
        <taxon>Apocrita</taxon>
        <taxon>Aculeata</taxon>
        <taxon>Formicoidea</taxon>
        <taxon>Formicidae</taxon>
        <taxon>Formicinae</taxon>
        <taxon>Lasius</taxon>
        <taxon>Lasius</taxon>
    </lineage>
</organism>
<evidence type="ECO:0000313" key="2">
    <source>
        <dbReference type="Proteomes" id="UP000036403"/>
    </source>
</evidence>
<dbReference type="PaxDb" id="67767-A0A0J7KN21"/>
<gene>
    <name evidence="1" type="ORF">RF55_8481</name>
</gene>
<sequence>MDCNGNVPYSFAQRLITTAVIGIIQKEEEDESSLVYVKGHEKREWLTDILDDVGNGFIIETLDADYEDIDALNNLDVTNSMRCGKHVKNCALQNVFKIFNWWSHRQKELQNL</sequence>
<comment type="caution">
    <text evidence="1">The sequence shown here is derived from an EMBL/GenBank/DDBJ whole genome shotgun (WGS) entry which is preliminary data.</text>
</comment>
<dbReference type="OrthoDB" id="7554101at2759"/>
<protein>
    <submittedName>
        <fullName evidence="1">Uncharacterized protein</fullName>
    </submittedName>
</protein>
<evidence type="ECO:0000313" key="1">
    <source>
        <dbReference type="EMBL" id="KMQ91626.1"/>
    </source>
</evidence>
<name>A0A0J7KN21_LASNI</name>
<dbReference type="AlphaFoldDB" id="A0A0J7KN21"/>
<reference evidence="1 2" key="1">
    <citation type="submission" date="2015-04" db="EMBL/GenBank/DDBJ databases">
        <title>Lasius niger genome sequencing.</title>
        <authorList>
            <person name="Konorov E.A."/>
            <person name="Nikitin M.A."/>
            <person name="Kirill M.V."/>
            <person name="Chang P."/>
        </authorList>
    </citation>
    <scope>NUCLEOTIDE SEQUENCE [LARGE SCALE GENOMIC DNA]</scope>
    <source>
        <tissue evidence="1">Whole</tissue>
    </source>
</reference>
<accession>A0A0J7KN21</accession>
<dbReference type="EMBL" id="LBMM01005306">
    <property type="protein sequence ID" value="KMQ91626.1"/>
    <property type="molecule type" value="Genomic_DNA"/>
</dbReference>
<keyword evidence="2" id="KW-1185">Reference proteome</keyword>
<dbReference type="Proteomes" id="UP000036403">
    <property type="component" value="Unassembled WGS sequence"/>
</dbReference>